<dbReference type="InterPro" id="IPR008963">
    <property type="entry name" value="Purple_acid_Pase-like_N"/>
</dbReference>
<feature type="compositionally biased region" description="Acidic residues" evidence="8">
    <location>
        <begin position="11"/>
        <end position="24"/>
    </location>
</feature>
<comment type="similarity">
    <text evidence="3 7">Belongs to the metallophosphoesterase superfamily. Purple acid phosphatase family.</text>
</comment>
<protein>
    <recommendedName>
        <fullName evidence="7">Purple acid phosphatase</fullName>
        <ecNumber evidence="7">3.1.3.2</ecNumber>
    </recommendedName>
</protein>
<dbReference type="Pfam" id="PF11707">
    <property type="entry name" value="Npa1"/>
    <property type="match status" value="1"/>
</dbReference>
<dbReference type="GO" id="GO:0003993">
    <property type="term" value="F:acid phosphatase activity"/>
    <property type="evidence" value="ECO:0007669"/>
    <property type="project" value="UniProtKB-EC"/>
</dbReference>
<dbReference type="SUPFAM" id="SSF56300">
    <property type="entry name" value="Metallo-dependent phosphatases"/>
    <property type="match status" value="1"/>
</dbReference>
<feature type="region of interest" description="Disordered" evidence="8">
    <location>
        <begin position="1"/>
        <end position="25"/>
    </location>
</feature>
<dbReference type="InterPro" id="IPR021714">
    <property type="entry name" value="URB1_N"/>
</dbReference>
<dbReference type="PANTHER" id="PTHR13500:SF0">
    <property type="entry name" value="NUCLEOLAR PRE-RIBOSOMAL-ASSOCIATED PROTEIN 1"/>
    <property type="match status" value="1"/>
</dbReference>
<reference evidence="14" key="1">
    <citation type="submission" date="2020-03" db="EMBL/GenBank/DDBJ databases">
        <title>A high-quality chromosome-level genome assembly of a woody plant with both climbing and erect habits, Rhamnella rubrinervis.</title>
        <authorList>
            <person name="Lu Z."/>
            <person name="Yang Y."/>
            <person name="Zhu X."/>
            <person name="Sun Y."/>
        </authorList>
    </citation>
    <scope>NUCLEOTIDE SEQUENCE</scope>
    <source>
        <strain evidence="14">BYM</strain>
        <tissue evidence="14">Leaf</tissue>
    </source>
</reference>
<feature type="domain" description="URB1 N-terminal" evidence="10">
    <location>
        <begin position="84"/>
        <end position="390"/>
    </location>
</feature>
<proteinExistence type="inferred from homology"/>
<comment type="cofactor">
    <cofactor evidence="1">
        <name>Zn(2+)</name>
        <dbReference type="ChEBI" id="CHEBI:29105"/>
    </cofactor>
</comment>
<evidence type="ECO:0000256" key="5">
    <source>
        <dbReference type="ARBA" id="ARBA00022833"/>
    </source>
</evidence>
<name>A0A8K0HIU6_9ROSA</name>
<dbReference type="InterPro" id="IPR041792">
    <property type="entry name" value="MPP_PAP"/>
</dbReference>
<dbReference type="GO" id="GO:0046872">
    <property type="term" value="F:metal ion binding"/>
    <property type="evidence" value="ECO:0007669"/>
    <property type="project" value="InterPro"/>
</dbReference>
<evidence type="ECO:0000256" key="3">
    <source>
        <dbReference type="ARBA" id="ARBA00008723"/>
    </source>
</evidence>
<sequence>MEKPNSASEDQVMEDDYETEDEGTEVPKLAVNANCEAKLKELLYRINSIEIKLCSDAANEFVKLLRSDSGGELLRRYVGSSPQCSELLGAWKLRRGKPGMSYILKLISAILSHTDGKYRPNDRDRIVTSRVLDKFARLLIEEHLQDVYKELNSKETKRQNAALLLLASIVRRGSGLASEVAKVFDFKLQGFAKLAEHKQKKNVKRVKHSSRKSLVGFAMSFLEVGKPGLLRWVLQQKELYSGVLRGLGNDDEETVIYVLSTLRDRILVEESLVPPGLRSVLFGSVTLEQLINISGRENGGSAAELAYDLLLLVCTDPANGLMPDSARRPSPLRGNRRRLIDLMKKLKAAEVGYHKKLLLAIVSGRPSFGAAYLEEFPFNLEDYASPTWFTTVTLASNVISSVGSGLSFGFLASQSHEPSSFDSADMQSIMKCLCPRSFSRSVINKGLLHSDFLVKHGTLRLLLEALKLLDSLIGALNEAQNNSYVRESLWQDIQNEVRTLIPDPQVLMTLLSSLSGHSKTRESCPKRRIYLADLPEQGFSGAKKFKRDNLKEDSDIIVSGISFATDSASLEESGRILGTPTANEFDTGKDIENIISEIWGLDASSMPLIALKDVEPYFHSKLLDSLKIYFRIIPTLLEGSFDFFMNLLSNPLTLQTTLQHSLLSLLVEYVGWSPSGVPVRTPPLMYKHLHPFLNLLIFSPISDIKDQAYGLAQAAMLSTGAFDRNRHEIGSWFLFLPGYDRGTSSVEFVGLEALQGLYQAVISFLCDAVSTAGNNLFKYWDIVKQCTCQLTIQDKSPDFSPLVVCLLQKCLRLLDSESETFTLPEKSMISLFVSNTVKYILQTQVDARLMSATIESILFKKLGGLGSVIDDSGDYCEWRPLKNLLLFSQSISNQQASDLFSVDNKATIVDSSFGIMLNEVKKCIRSGDGEIAGVTNAFSSSITCTTPEDILKNFPSIMAISQNLLGVPVFLMPSIFFLEQTLLASVSKLWPEIFFSGLEMAVYNVCSKDKNNDACGILDCASFSGKMVDEKDFDAGEVILAAATFSIFLKQAPFHVLFPALMSTDGPYSTEPMKIQDLLLSKLLGQRTVSSFVSYLRLLLFWIHQIQASYRIKPSTKFQQLSEICFILLERLLPQLLVSKADADCSRNSGFLLSIQEIQEVAETIFCHPAVVTTVTNPLGFVEGILKENLGASMDALISSSRKRVHKLDHYILDMLATTSECLFSLCDDHHFKPKVENGSVKQLVKSFNGLIQRIFQEVRDRFDLCIDKKDLTPLLQTFYALHALIRFISPFKLLELVHWMFSRVDLDKLMVWKSCGISAISFGFCIAVRAFRNLSSCLLLPMLFWEMEENNLDANIIEEIYIQVSMVALHFETDYADMCLLEAIDAVHRNKYIQHHNFHTFGLIMSRVMMTTPVEMISHCIYKTSKIKAKLLFLLTDASSLHLSIFGHLLLDIINKHPLHEGSMREESCGLALSDVDYMMLLPTAFTYLRSTLMKFGKHHNKNFRCLPSFYSRILLKGFLHWKSFVSDDVFQEEYSEFFPSSTQELIRLVRDSLLGKSIHMLRYHFALNGDSMKMKKRLKLFNSIFSQTTTHNELVDCDIGELASYSLNQALNLVNRVVAKISFCSMLLFPNGNQVQSLPMEADGDLTDVPEMGSNGEDPSRMQFMDILVSTWQWIVKKVTFVSDSSQSTSMYRYLEAFILESIVELTLKMHDYLVQLESIPFLEQLMKSALICRFEDPSTLKMLQDIVTLLSDGKFSCDLYVQLLLAHSQFAPTIHSVLNSSSYSHVGAFFKPMSGILRSLVFSTGNNVSDGKPNLETTETYLKRLEVVKLLRVLFSSKARHCALGSGKKIGVNFKDLYFLLLSSYGAKLSEIDMEIYNLMCAIDSVDDLGSDNIARLDYLWGSAVLKIEKEQALEPDIHSDIMNSSEAIKERRRSRFRENLPIDPRICASTVLYFPYDRTASDEPLSLVKFKSDGMKHFPDVGSIERYDPAFILRFSIHSLLAGYIEPMEFSSLGLLAITFVSMSSPDDRIRRLAYDTLVGFKNALEKCQKRKDMMRIRLLLTYIQNGISEPWQRIPSVIAIFAAEASLILLDPSHDHYATLSRHLMRSSGLNMRNIPLFKDFFWSSSINFKAERSWMLRLLYAGLNLDDDVQIYIRNSIFETLTSFYVSPLSDNESKELILQVVKKSIKLHKMTRYLVESCGLFSWLSSVFSNSKMQLKEEKGFFLMQMVVVLEVVKGVISSRNITEWLQMYALEQLMELLSHLYRFLVGGVTLIKENTTLVNGILELMISTLKISQKRRIYQPHFNISVEGLFRLLKVVNMYDNVKFCPSVEFGIKVILMSAPPNTTICMSREELSSFVIWAISSTLQVESVELLQNRESHNHPTVVPEGEQSEDSLTSKLLRWLTASVILGKLDRNSNNLEPKMRSGIKDLQSLLGHGENACRGSGQSRCEEFLASTIIYLQQLVGTNYKVLPSVIAAVSFLLYDSSIFSDFFYDHGTLLESLWSKIRCPAEANPAWRWWHKRMDPNSIIVVLSVLFFIFTASFTATADSYVRPLPRRTLQFPWSPKSSHPQQVHISLAGEKHMRVTWIVDDKSSPSIVEYGTSPGQYSSVAQGESTSYGYLFYSSGQIHHTVIGPLEHDTVYFYRCGRQGPEFQLKTPPAQLPITFAVAGDLGQTGWTKSTLDHINRCKYDVHMLPGDLSYADYIQHRWDTFGELVQPLASARPWMVTQGNHEKENIPLLKDGFESYNARWKMPYDESGSSSNLYYSFEVAGVHVIMLGSYTDYDIYSDQYRWLKADLSTVDRKKTPWLIVLFHVPWYNSNKAHQGEGDGMMAAMEPLLYAASVDIVLAGHVHAYERSNRVNNGKSDPCGAVHITIGDGGNREGLAHRYINPSPEWSVFREASFGHGELKVVNSTHAFWSWHRNDDDEPVKSDQVWITSLVNSGCVAEKSHELRKILMAP</sequence>
<dbReference type="Pfam" id="PF14008">
    <property type="entry name" value="Metallophos_C"/>
    <property type="match status" value="1"/>
</dbReference>
<dbReference type="EC" id="3.1.3.2" evidence="7"/>
<dbReference type="CDD" id="cd00839">
    <property type="entry name" value="MPP_PAPs"/>
    <property type="match status" value="1"/>
</dbReference>
<dbReference type="GO" id="GO:0005730">
    <property type="term" value="C:nucleolus"/>
    <property type="evidence" value="ECO:0007669"/>
    <property type="project" value="TreeGrafter"/>
</dbReference>
<evidence type="ECO:0000256" key="7">
    <source>
        <dbReference type="RuleBase" id="RU361203"/>
    </source>
</evidence>
<evidence type="ECO:0000256" key="8">
    <source>
        <dbReference type="SAM" id="MobiDB-lite"/>
    </source>
</evidence>
<keyword evidence="5" id="KW-0862">Zinc</keyword>
<organism evidence="14 15">
    <name type="scientific">Rhamnella rubrinervis</name>
    <dbReference type="NCBI Taxonomy" id="2594499"/>
    <lineage>
        <taxon>Eukaryota</taxon>
        <taxon>Viridiplantae</taxon>
        <taxon>Streptophyta</taxon>
        <taxon>Embryophyta</taxon>
        <taxon>Tracheophyta</taxon>
        <taxon>Spermatophyta</taxon>
        <taxon>Magnoliopsida</taxon>
        <taxon>eudicotyledons</taxon>
        <taxon>Gunneridae</taxon>
        <taxon>Pentapetalae</taxon>
        <taxon>rosids</taxon>
        <taxon>fabids</taxon>
        <taxon>Rosales</taxon>
        <taxon>Rhamnaceae</taxon>
        <taxon>rhamnoid group</taxon>
        <taxon>Rhamneae</taxon>
        <taxon>Rhamnella</taxon>
    </lineage>
</organism>
<evidence type="ECO:0000313" key="15">
    <source>
        <dbReference type="Proteomes" id="UP000796880"/>
    </source>
</evidence>
<dbReference type="InterPro" id="IPR004843">
    <property type="entry name" value="Calcineurin-like_PHP"/>
</dbReference>
<dbReference type="InterPro" id="IPR029052">
    <property type="entry name" value="Metallo-depent_PP-like"/>
</dbReference>
<keyword evidence="15" id="KW-1185">Reference proteome</keyword>
<dbReference type="InterPro" id="IPR032436">
    <property type="entry name" value="URB1_C"/>
</dbReference>
<dbReference type="Gene3D" id="2.60.40.380">
    <property type="entry name" value="Purple acid phosphatase-like, N-terminal"/>
    <property type="match status" value="1"/>
</dbReference>
<comment type="catalytic activity">
    <reaction evidence="7">
        <text>a phosphate monoester + H2O = an alcohol + phosphate</text>
        <dbReference type="Rhea" id="RHEA:15017"/>
        <dbReference type="ChEBI" id="CHEBI:15377"/>
        <dbReference type="ChEBI" id="CHEBI:30879"/>
        <dbReference type="ChEBI" id="CHEBI:43474"/>
        <dbReference type="ChEBI" id="CHEBI:67140"/>
        <dbReference type="EC" id="3.1.3.2"/>
    </reaction>
</comment>
<keyword evidence="7" id="KW-0378">Hydrolase</keyword>
<dbReference type="Proteomes" id="UP000796880">
    <property type="component" value="Unassembled WGS sequence"/>
</dbReference>
<evidence type="ECO:0000259" key="12">
    <source>
        <dbReference type="Pfam" id="PF16201"/>
    </source>
</evidence>
<dbReference type="InterPro" id="IPR039844">
    <property type="entry name" value="URB1"/>
</dbReference>
<evidence type="ECO:0000259" key="13">
    <source>
        <dbReference type="Pfam" id="PF16656"/>
    </source>
</evidence>
<evidence type="ECO:0000259" key="11">
    <source>
        <dbReference type="Pfam" id="PF14008"/>
    </source>
</evidence>
<accession>A0A8K0HIU6</accession>
<comment type="caution">
    <text evidence="14">The sequence shown here is derived from an EMBL/GenBank/DDBJ whole genome shotgun (WGS) entry which is preliminary data.</text>
</comment>
<dbReference type="OrthoDB" id="72892at2759"/>
<dbReference type="SUPFAM" id="SSF49363">
    <property type="entry name" value="Purple acid phosphatase, N-terminal domain"/>
    <property type="match status" value="1"/>
</dbReference>
<feature type="domain" description="URB1 C-terminal" evidence="12">
    <location>
        <begin position="2020"/>
        <end position="2210"/>
    </location>
</feature>
<dbReference type="InterPro" id="IPR015914">
    <property type="entry name" value="PAPs_N"/>
</dbReference>
<evidence type="ECO:0000256" key="6">
    <source>
        <dbReference type="ARBA" id="ARBA00023180"/>
    </source>
</evidence>
<dbReference type="GO" id="GO:0000466">
    <property type="term" value="P:maturation of 5.8S rRNA from tricistronic rRNA transcript (SSU-rRNA, 5.8S rRNA, LSU-rRNA)"/>
    <property type="evidence" value="ECO:0007669"/>
    <property type="project" value="TreeGrafter"/>
</dbReference>
<evidence type="ECO:0000313" key="14">
    <source>
        <dbReference type="EMBL" id="KAF3453477.1"/>
    </source>
</evidence>
<feature type="domain" description="Calcineurin-like phosphoesterase" evidence="9">
    <location>
        <begin position="2672"/>
        <end position="2862"/>
    </location>
</feature>
<dbReference type="Pfam" id="PF00149">
    <property type="entry name" value="Metallophos"/>
    <property type="match status" value="1"/>
</dbReference>
<feature type="domain" description="Purple acid phosphatase N-terminal" evidence="13">
    <location>
        <begin position="2577"/>
        <end position="2664"/>
    </location>
</feature>
<dbReference type="PANTHER" id="PTHR13500">
    <property type="entry name" value="NUCLEOLAR PRERIBOSOMAL-ASSOCIATED PROTEIN 1"/>
    <property type="match status" value="1"/>
</dbReference>
<dbReference type="Pfam" id="PF16656">
    <property type="entry name" value="Pur_ac_phosph_N"/>
    <property type="match status" value="1"/>
</dbReference>
<evidence type="ECO:0000256" key="2">
    <source>
        <dbReference type="ARBA" id="ARBA00001962"/>
    </source>
</evidence>
<evidence type="ECO:0000256" key="1">
    <source>
        <dbReference type="ARBA" id="ARBA00001947"/>
    </source>
</evidence>
<dbReference type="Pfam" id="PF16201">
    <property type="entry name" value="NopRA1"/>
    <property type="match status" value="1"/>
</dbReference>
<feature type="domain" description="Purple acid phosphatase C-terminal" evidence="11">
    <location>
        <begin position="2878"/>
        <end position="2935"/>
    </location>
</feature>
<gene>
    <name evidence="14" type="ORF">FNV43_RR03917</name>
</gene>
<dbReference type="EMBL" id="VOIH02000002">
    <property type="protein sequence ID" value="KAF3453477.1"/>
    <property type="molecule type" value="Genomic_DNA"/>
</dbReference>
<dbReference type="InterPro" id="IPR025733">
    <property type="entry name" value="PAPs_C"/>
</dbReference>
<comment type="cofactor">
    <cofactor evidence="2">
        <name>Fe cation</name>
        <dbReference type="ChEBI" id="CHEBI:24875"/>
    </cofactor>
</comment>
<evidence type="ECO:0000256" key="4">
    <source>
        <dbReference type="ARBA" id="ARBA00022729"/>
    </source>
</evidence>
<dbReference type="GO" id="GO:0000463">
    <property type="term" value="P:maturation of LSU-rRNA from tricistronic rRNA transcript (SSU-rRNA, 5.8S rRNA, LSU-rRNA)"/>
    <property type="evidence" value="ECO:0007669"/>
    <property type="project" value="TreeGrafter"/>
</dbReference>
<keyword evidence="6" id="KW-0325">Glycoprotein</keyword>
<evidence type="ECO:0000259" key="9">
    <source>
        <dbReference type="Pfam" id="PF00149"/>
    </source>
</evidence>
<evidence type="ECO:0000259" key="10">
    <source>
        <dbReference type="Pfam" id="PF11707"/>
    </source>
</evidence>
<dbReference type="Gene3D" id="3.60.21.10">
    <property type="match status" value="1"/>
</dbReference>
<keyword evidence="4" id="KW-0732">Signal</keyword>